<evidence type="ECO:0000313" key="9">
    <source>
        <dbReference type="Proteomes" id="UP000076078"/>
    </source>
</evidence>
<sequence>MLEKLTEKTNEILDSRLFGTNTEVKDVLLFGAGVSIPILFGYSLKRYLGYTPKLKEKIPFSHLLNGGNILAKIFENQKIKYIFSLNELEFVTIEKGCEQLGIKVLHMKDVNNAITAASGIYRMTRQPGVIFVTSNSEILTLINGIINSNSENIPLIIIGIKPIVNSKPFDKEIFNKFFKFNKSISDISEITPIVENSFIKIMDGEPGAAFIEIGHDILLPEEMTRKIYEKEEQTRGGSLWFNRIWNNIQLDLKYPSEDTEISFHYPLRKQSKIPSTSVVNGILKKLLNAKTPVMIIGDECLLSDQIDNKELNLDSLKLAIKSLGIPTYLHGFSKSLVTNNNGLGHNIINDNLDYAIENSDFILAFGISSPRYLHELKINYLQTNVYSIHEFTQNNRSLFEPVNNMCFDPNSFLLHLGFVFPKVSNSKWSNWLSDLREKDSISSLIYEKKSSFKGTHLNPYLLLSSLKDTFKTFAKQPIIVSDIGSFADNASTTLGDCVDSWIQQSRLNSHPSSIGLAIASKLVFPESDVYMICDNNTISQCVEEFETLSHYHLPINIIVGNTEGLLESHDDSINHSHLSRTAYHKVINAYGGKGYILSRSDTSKDDIEKTFLDAKEKSLSLNKPVLLNCWIDQPKKSIIGSATQ</sequence>
<evidence type="ECO:0000259" key="7">
    <source>
        <dbReference type="Pfam" id="PF02776"/>
    </source>
</evidence>
<dbReference type="Proteomes" id="UP000076078">
    <property type="component" value="Unassembled WGS sequence"/>
</dbReference>
<dbReference type="Pfam" id="PF02776">
    <property type="entry name" value="TPP_enzyme_N"/>
    <property type="match status" value="1"/>
</dbReference>
<evidence type="ECO:0000313" key="8">
    <source>
        <dbReference type="EMBL" id="KYR00387.1"/>
    </source>
</evidence>
<dbReference type="GO" id="GO:0046872">
    <property type="term" value="F:metal ion binding"/>
    <property type="evidence" value="ECO:0007669"/>
    <property type="project" value="UniProtKB-KW"/>
</dbReference>
<dbReference type="EMBL" id="LODT01000015">
    <property type="protein sequence ID" value="KYR00387.1"/>
    <property type="molecule type" value="Genomic_DNA"/>
</dbReference>
<evidence type="ECO:0000256" key="3">
    <source>
        <dbReference type="ARBA" id="ARBA00044451"/>
    </source>
</evidence>
<name>A0A152A2P8_TIELA</name>
<accession>A0A152A2P8</accession>
<dbReference type="GO" id="GO:0030976">
    <property type="term" value="F:thiamine pyrophosphate binding"/>
    <property type="evidence" value="ECO:0007669"/>
    <property type="project" value="InterPro"/>
</dbReference>
<dbReference type="PANTHER" id="PTHR43710">
    <property type="entry name" value="2-HYDROXYACYL-COA LYASE"/>
    <property type="match status" value="1"/>
</dbReference>
<dbReference type="OrthoDB" id="16262at2759"/>
<proteinExistence type="predicted"/>
<dbReference type="FunCoup" id="A0A152A2P8">
    <property type="interactions" value="364"/>
</dbReference>
<dbReference type="GO" id="GO:0001561">
    <property type="term" value="P:fatty acid alpha-oxidation"/>
    <property type="evidence" value="ECO:0007669"/>
    <property type="project" value="TreeGrafter"/>
</dbReference>
<dbReference type="GO" id="GO:0005777">
    <property type="term" value="C:peroxisome"/>
    <property type="evidence" value="ECO:0007669"/>
    <property type="project" value="TreeGrafter"/>
</dbReference>
<dbReference type="SUPFAM" id="SSF52467">
    <property type="entry name" value="DHS-like NAD/FAD-binding domain"/>
    <property type="match status" value="1"/>
</dbReference>
<protein>
    <recommendedName>
        <fullName evidence="5">2-hydroxyacyl-CoA lyase</fullName>
        <ecNumber evidence="5">4.1.2.63</ecNumber>
    </recommendedName>
</protein>
<dbReference type="OMA" id="HKIMNAY"/>
<dbReference type="CDD" id="cd07035">
    <property type="entry name" value="TPP_PYR_POX_like"/>
    <property type="match status" value="1"/>
</dbReference>
<dbReference type="InterPro" id="IPR012001">
    <property type="entry name" value="Thiamin_PyroP_enz_TPP-bd_dom"/>
</dbReference>
<dbReference type="Gene3D" id="3.40.50.1220">
    <property type="entry name" value="TPP-binding domain"/>
    <property type="match status" value="1"/>
</dbReference>
<gene>
    <name evidence="8" type="ORF">DLAC_03135</name>
</gene>
<dbReference type="EC" id="4.1.2.63" evidence="5"/>
<dbReference type="Pfam" id="PF02775">
    <property type="entry name" value="TPP_enzyme_C"/>
    <property type="match status" value="1"/>
</dbReference>
<dbReference type="SUPFAM" id="SSF52518">
    <property type="entry name" value="Thiamin diphosphate-binding fold (THDP-binding)"/>
    <property type="match status" value="2"/>
</dbReference>
<dbReference type="STRING" id="361077.A0A152A2P8"/>
<dbReference type="InterPro" id="IPR029061">
    <property type="entry name" value="THDP-binding"/>
</dbReference>
<dbReference type="PANTHER" id="PTHR43710:SF1">
    <property type="entry name" value="THIAMINE PYROPHOSPHATE ENZYME CENTRAL DOMAIN-CONTAINING PROTEIN"/>
    <property type="match status" value="1"/>
</dbReference>
<evidence type="ECO:0000256" key="5">
    <source>
        <dbReference type="ARBA" id="ARBA00044518"/>
    </source>
</evidence>
<evidence type="ECO:0000259" key="6">
    <source>
        <dbReference type="Pfam" id="PF02775"/>
    </source>
</evidence>
<comment type="catalytic activity">
    <reaction evidence="3">
        <text>a 2-hydroxy-3-methyl fatty acyl-CoA = a 2-methyl-branched fatty aldehyde + formyl-CoA</text>
        <dbReference type="Rhea" id="RHEA:25375"/>
        <dbReference type="ChEBI" id="CHEBI:49188"/>
        <dbReference type="ChEBI" id="CHEBI:57376"/>
        <dbReference type="ChEBI" id="CHEBI:58783"/>
        <dbReference type="EC" id="4.1.2.63"/>
    </reaction>
    <physiologicalReaction direction="left-to-right" evidence="3">
        <dbReference type="Rhea" id="RHEA:25376"/>
    </physiologicalReaction>
</comment>
<organism evidence="8 9">
    <name type="scientific">Tieghemostelium lacteum</name>
    <name type="common">Slime mold</name>
    <name type="synonym">Dictyostelium lacteum</name>
    <dbReference type="NCBI Taxonomy" id="361077"/>
    <lineage>
        <taxon>Eukaryota</taxon>
        <taxon>Amoebozoa</taxon>
        <taxon>Evosea</taxon>
        <taxon>Eumycetozoa</taxon>
        <taxon>Dictyostelia</taxon>
        <taxon>Dictyosteliales</taxon>
        <taxon>Raperosteliaceae</taxon>
        <taxon>Tieghemostelium</taxon>
    </lineage>
</organism>
<evidence type="ECO:0000256" key="4">
    <source>
        <dbReference type="ARBA" id="ARBA00044454"/>
    </source>
</evidence>
<keyword evidence="2" id="KW-0786">Thiamine pyrophosphate</keyword>
<evidence type="ECO:0000256" key="1">
    <source>
        <dbReference type="ARBA" id="ARBA00022723"/>
    </source>
</evidence>
<dbReference type="GO" id="GO:0106359">
    <property type="term" value="F:2-hydroxyacyl-CoA lyase activity"/>
    <property type="evidence" value="ECO:0007669"/>
    <property type="project" value="UniProtKB-EC"/>
</dbReference>
<dbReference type="InterPro" id="IPR045025">
    <property type="entry name" value="HACL1-like"/>
</dbReference>
<evidence type="ECO:0000256" key="2">
    <source>
        <dbReference type="ARBA" id="ARBA00023052"/>
    </source>
</evidence>
<dbReference type="InParanoid" id="A0A152A2P8"/>
<comment type="catalytic activity">
    <reaction evidence="4">
        <text>an (R)-2-hydroxy-long-chain-fatty acyl-CoA = a long-chain fatty aldehyde + formyl-CoA</text>
        <dbReference type="Rhea" id="RHEA:67444"/>
        <dbReference type="ChEBI" id="CHEBI:17176"/>
        <dbReference type="ChEBI" id="CHEBI:57376"/>
        <dbReference type="ChEBI" id="CHEBI:170012"/>
        <dbReference type="EC" id="4.1.2.63"/>
    </reaction>
    <physiologicalReaction direction="left-to-right" evidence="4">
        <dbReference type="Rhea" id="RHEA:67445"/>
    </physiologicalReaction>
</comment>
<dbReference type="InterPro" id="IPR011766">
    <property type="entry name" value="TPP_enzyme_TPP-bd"/>
</dbReference>
<feature type="domain" description="Thiamine pyrophosphate enzyme N-terminal TPP-binding" evidence="7">
    <location>
        <begin position="65"/>
        <end position="165"/>
    </location>
</feature>
<dbReference type="Gene3D" id="3.40.50.970">
    <property type="match status" value="2"/>
</dbReference>
<keyword evidence="1" id="KW-0479">Metal-binding</keyword>
<dbReference type="AlphaFoldDB" id="A0A152A2P8"/>
<comment type="caution">
    <text evidence="8">The sequence shown here is derived from an EMBL/GenBank/DDBJ whole genome shotgun (WGS) entry which is preliminary data.</text>
</comment>
<keyword evidence="9" id="KW-1185">Reference proteome</keyword>
<feature type="domain" description="Thiamine pyrophosphate enzyme TPP-binding" evidence="6">
    <location>
        <begin position="499"/>
        <end position="620"/>
    </location>
</feature>
<reference evidence="8 9" key="1">
    <citation type="submission" date="2015-12" db="EMBL/GenBank/DDBJ databases">
        <title>Dictyostelia acquired genes for synthesis and detection of signals that induce cell-type specialization by lateral gene transfer from prokaryotes.</title>
        <authorList>
            <person name="Gloeckner G."/>
            <person name="Schaap P."/>
        </authorList>
    </citation>
    <scope>NUCLEOTIDE SEQUENCE [LARGE SCALE GENOMIC DNA]</scope>
    <source>
        <strain evidence="8 9">TK</strain>
    </source>
</reference>
<dbReference type="InterPro" id="IPR029035">
    <property type="entry name" value="DHS-like_NAD/FAD-binding_dom"/>
</dbReference>